<dbReference type="AlphaFoldDB" id="A0A6J7DE19"/>
<evidence type="ECO:0000256" key="4">
    <source>
        <dbReference type="ARBA" id="ARBA00022505"/>
    </source>
</evidence>
<protein>
    <submittedName>
        <fullName evidence="10">Unannotated protein</fullName>
    </submittedName>
</protein>
<dbReference type="EMBL" id="CAFBLS010000035">
    <property type="protein sequence ID" value="CAB4865443.1"/>
    <property type="molecule type" value="Genomic_DNA"/>
</dbReference>
<dbReference type="Pfam" id="PF00528">
    <property type="entry name" value="BPD_transp_1"/>
    <property type="match status" value="1"/>
</dbReference>
<dbReference type="InterPro" id="IPR006469">
    <property type="entry name" value="NifC_ABC_porter"/>
</dbReference>
<keyword evidence="2" id="KW-0813">Transport</keyword>
<keyword evidence="3" id="KW-1003">Cell membrane</keyword>
<dbReference type="InterPro" id="IPR000515">
    <property type="entry name" value="MetI-like"/>
</dbReference>
<keyword evidence="5 8" id="KW-0812">Transmembrane</keyword>
<dbReference type="Gene3D" id="1.10.3720.10">
    <property type="entry name" value="MetI-like"/>
    <property type="match status" value="1"/>
</dbReference>
<keyword evidence="7 8" id="KW-0472">Membrane</keyword>
<name>A0A6J7DE19_9ZZZZ</name>
<evidence type="ECO:0000313" key="10">
    <source>
        <dbReference type="EMBL" id="CAB4865443.1"/>
    </source>
</evidence>
<reference evidence="10" key="1">
    <citation type="submission" date="2020-05" db="EMBL/GenBank/DDBJ databases">
        <authorList>
            <person name="Chiriac C."/>
            <person name="Salcher M."/>
            <person name="Ghai R."/>
            <person name="Kavagutti S V."/>
        </authorList>
    </citation>
    <scope>NUCLEOTIDE SEQUENCE</scope>
</reference>
<dbReference type="NCBIfam" id="TIGR01581">
    <property type="entry name" value="Mo_ABC_porter"/>
    <property type="match status" value="1"/>
</dbReference>
<dbReference type="PANTHER" id="PTHR30183:SF3">
    <property type="entry name" value="MOLYBDENUM TRANSPORT SYSTEM PERMEASE PROTEIN MODB"/>
    <property type="match status" value="1"/>
</dbReference>
<feature type="domain" description="ABC transmembrane type-1" evidence="9">
    <location>
        <begin position="53"/>
        <end position="256"/>
    </location>
</feature>
<dbReference type="PROSITE" id="PS50928">
    <property type="entry name" value="ABC_TM1"/>
    <property type="match status" value="1"/>
</dbReference>
<proteinExistence type="predicted"/>
<evidence type="ECO:0000256" key="7">
    <source>
        <dbReference type="ARBA" id="ARBA00023136"/>
    </source>
</evidence>
<keyword evidence="4" id="KW-0500">Molybdenum</keyword>
<dbReference type="NCBIfam" id="TIGR02141">
    <property type="entry name" value="modB_ABC"/>
    <property type="match status" value="1"/>
</dbReference>
<evidence type="ECO:0000256" key="5">
    <source>
        <dbReference type="ARBA" id="ARBA00022692"/>
    </source>
</evidence>
<feature type="transmembrane region" description="Helical" evidence="8">
    <location>
        <begin position="12"/>
        <end position="35"/>
    </location>
</feature>
<accession>A0A6J7DE19</accession>
<evidence type="ECO:0000256" key="3">
    <source>
        <dbReference type="ARBA" id="ARBA00022475"/>
    </source>
</evidence>
<dbReference type="InterPro" id="IPR011867">
    <property type="entry name" value="ModB_ABC"/>
</dbReference>
<dbReference type="PANTHER" id="PTHR30183">
    <property type="entry name" value="MOLYBDENUM TRANSPORT SYSTEM PERMEASE PROTEIN MODB"/>
    <property type="match status" value="1"/>
</dbReference>
<comment type="subcellular location">
    <subcellularLocation>
        <location evidence="1">Cell membrane</location>
        <topology evidence="1">Multi-pass membrane protein</topology>
    </subcellularLocation>
</comment>
<evidence type="ECO:0000256" key="1">
    <source>
        <dbReference type="ARBA" id="ARBA00004651"/>
    </source>
</evidence>
<keyword evidence="6 8" id="KW-1133">Transmembrane helix</keyword>
<feature type="transmembrane region" description="Helical" evidence="8">
    <location>
        <begin position="132"/>
        <end position="153"/>
    </location>
</feature>
<evidence type="ECO:0000259" key="9">
    <source>
        <dbReference type="PROSITE" id="PS50928"/>
    </source>
</evidence>
<dbReference type="CDD" id="cd06261">
    <property type="entry name" value="TM_PBP2"/>
    <property type="match status" value="1"/>
</dbReference>
<feature type="transmembrane region" description="Helical" evidence="8">
    <location>
        <begin position="91"/>
        <end position="112"/>
    </location>
</feature>
<dbReference type="GO" id="GO:0005886">
    <property type="term" value="C:plasma membrane"/>
    <property type="evidence" value="ECO:0007669"/>
    <property type="project" value="UniProtKB-SubCell"/>
</dbReference>
<feature type="transmembrane region" description="Helical" evidence="8">
    <location>
        <begin position="55"/>
        <end position="79"/>
    </location>
</feature>
<evidence type="ECO:0000256" key="2">
    <source>
        <dbReference type="ARBA" id="ARBA00022448"/>
    </source>
</evidence>
<dbReference type="InterPro" id="IPR035906">
    <property type="entry name" value="MetI-like_sf"/>
</dbReference>
<feature type="transmembrane region" description="Helical" evidence="8">
    <location>
        <begin position="182"/>
        <end position="202"/>
    </location>
</feature>
<gene>
    <name evidence="10" type="ORF">UFOPK3402_00427</name>
</gene>
<evidence type="ECO:0000256" key="6">
    <source>
        <dbReference type="ARBA" id="ARBA00022989"/>
    </source>
</evidence>
<sequence length="267" mass="28087">MTTRRAAAPPWFLIGPGVIAVAFLVFPLIALLLQAPWGSFASIISTPSAMDALRLSVITSLLATAIAAAIGIPLAWLLAREILPGTRLVRAFVIVPLLLPPVVSGVALLAAFGRRGSVGGFLYGTFGIQLPFTTAGVILAETFVAMPFLIITLEGAFRSFDRRFEDAAVTLGASSWTVFRRITIPLVGPSIIAGAVLCWARALGEFGATITFAGNFPGVTQTMPLAVYTALESDRDIAIALSILLLTVSIAVLVAMRGNYMRGGTRA</sequence>
<feature type="transmembrane region" description="Helical" evidence="8">
    <location>
        <begin position="237"/>
        <end position="256"/>
    </location>
</feature>
<evidence type="ECO:0000256" key="8">
    <source>
        <dbReference type="SAM" id="Phobius"/>
    </source>
</evidence>
<dbReference type="SUPFAM" id="SSF161098">
    <property type="entry name" value="MetI-like"/>
    <property type="match status" value="1"/>
</dbReference>
<organism evidence="10">
    <name type="scientific">freshwater metagenome</name>
    <dbReference type="NCBI Taxonomy" id="449393"/>
    <lineage>
        <taxon>unclassified sequences</taxon>
        <taxon>metagenomes</taxon>
        <taxon>ecological metagenomes</taxon>
    </lineage>
</organism>
<dbReference type="GO" id="GO:0015098">
    <property type="term" value="F:molybdate ion transmembrane transporter activity"/>
    <property type="evidence" value="ECO:0007669"/>
    <property type="project" value="InterPro"/>
</dbReference>